<feature type="transmembrane region" description="Helical" evidence="2">
    <location>
        <begin position="111"/>
        <end position="136"/>
    </location>
</feature>
<comment type="caution">
    <text evidence="3">The sequence shown here is derived from an EMBL/GenBank/DDBJ whole genome shotgun (WGS) entry which is preliminary data.</text>
</comment>
<keyword evidence="2" id="KW-0472">Membrane</keyword>
<keyword evidence="2" id="KW-1133">Transmembrane helix</keyword>
<feature type="transmembrane region" description="Helical" evidence="2">
    <location>
        <begin position="81"/>
        <end position="99"/>
    </location>
</feature>
<dbReference type="Proteomes" id="UP001229421">
    <property type="component" value="Unassembled WGS sequence"/>
</dbReference>
<accession>A0AAD8JTZ0</accession>
<dbReference type="AlphaFoldDB" id="A0AAD8JTZ0"/>
<evidence type="ECO:0000256" key="2">
    <source>
        <dbReference type="SAM" id="Phobius"/>
    </source>
</evidence>
<gene>
    <name evidence="3" type="ORF">QVD17_36337</name>
</gene>
<name>A0AAD8JTZ0_TARER</name>
<keyword evidence="4" id="KW-1185">Reference proteome</keyword>
<reference evidence="3" key="1">
    <citation type="journal article" date="2023" name="bioRxiv">
        <title>Improved chromosome-level genome assembly for marigold (Tagetes erecta).</title>
        <authorList>
            <person name="Jiang F."/>
            <person name="Yuan L."/>
            <person name="Wang S."/>
            <person name="Wang H."/>
            <person name="Xu D."/>
            <person name="Wang A."/>
            <person name="Fan W."/>
        </authorList>
    </citation>
    <scope>NUCLEOTIDE SEQUENCE</scope>
    <source>
        <strain evidence="3">WSJ</strain>
        <tissue evidence="3">Leaf</tissue>
    </source>
</reference>
<organism evidence="3 4">
    <name type="scientific">Tagetes erecta</name>
    <name type="common">African marigold</name>
    <dbReference type="NCBI Taxonomy" id="13708"/>
    <lineage>
        <taxon>Eukaryota</taxon>
        <taxon>Viridiplantae</taxon>
        <taxon>Streptophyta</taxon>
        <taxon>Embryophyta</taxon>
        <taxon>Tracheophyta</taxon>
        <taxon>Spermatophyta</taxon>
        <taxon>Magnoliopsida</taxon>
        <taxon>eudicotyledons</taxon>
        <taxon>Gunneridae</taxon>
        <taxon>Pentapetalae</taxon>
        <taxon>asterids</taxon>
        <taxon>campanulids</taxon>
        <taxon>Asterales</taxon>
        <taxon>Asteraceae</taxon>
        <taxon>Asteroideae</taxon>
        <taxon>Heliantheae alliance</taxon>
        <taxon>Tageteae</taxon>
        <taxon>Tagetes</taxon>
    </lineage>
</organism>
<feature type="transmembrane region" description="Helical" evidence="2">
    <location>
        <begin position="40"/>
        <end position="60"/>
    </location>
</feature>
<protein>
    <submittedName>
        <fullName evidence="3">Uncharacterized protein</fullName>
    </submittedName>
</protein>
<dbReference type="EMBL" id="JAUHHV010000010">
    <property type="protein sequence ID" value="KAK1409808.1"/>
    <property type="molecule type" value="Genomic_DNA"/>
</dbReference>
<evidence type="ECO:0000313" key="4">
    <source>
        <dbReference type="Proteomes" id="UP001229421"/>
    </source>
</evidence>
<feature type="compositionally biased region" description="Basic and acidic residues" evidence="1">
    <location>
        <begin position="7"/>
        <end position="22"/>
    </location>
</feature>
<keyword evidence="2" id="KW-0812">Transmembrane</keyword>
<sequence>MADLDEDSRQDADTSLRNDKPATHHHRSPSAAENRSKQKFVVYGGALLVWYNAMVQVLRYKYAGKKVTPFDTQSFMIRTSILTFVVSGLTLPLLIQDYLAKPGNRPFSPVLYMIIKSVFSVTVVLANITLMLILLIE</sequence>
<evidence type="ECO:0000313" key="3">
    <source>
        <dbReference type="EMBL" id="KAK1409808.1"/>
    </source>
</evidence>
<evidence type="ECO:0000256" key="1">
    <source>
        <dbReference type="SAM" id="MobiDB-lite"/>
    </source>
</evidence>
<feature type="region of interest" description="Disordered" evidence="1">
    <location>
        <begin position="1"/>
        <end position="34"/>
    </location>
</feature>
<proteinExistence type="predicted"/>